<accession>Q2NBT5</accession>
<evidence type="ECO:0008006" key="5">
    <source>
        <dbReference type="Google" id="ProtNLM"/>
    </source>
</evidence>
<dbReference type="KEGG" id="eli:ELI_03820"/>
<dbReference type="eggNOG" id="COG2825">
    <property type="taxonomic scope" value="Bacteria"/>
</dbReference>
<dbReference type="EMBL" id="CP000157">
    <property type="protein sequence ID" value="ABC62856.1"/>
    <property type="molecule type" value="Genomic_DNA"/>
</dbReference>
<dbReference type="Proteomes" id="UP000008808">
    <property type="component" value="Chromosome"/>
</dbReference>
<dbReference type="InterPro" id="IPR024930">
    <property type="entry name" value="Skp_dom_sf"/>
</dbReference>
<feature type="signal peptide" evidence="2">
    <location>
        <begin position="1"/>
        <end position="27"/>
    </location>
</feature>
<dbReference type="InterPro" id="IPR005632">
    <property type="entry name" value="Chaperone_Skp"/>
</dbReference>
<dbReference type="RefSeq" id="WP_011413732.1">
    <property type="nucleotide sequence ID" value="NC_007722.1"/>
</dbReference>
<keyword evidence="2" id="KW-0732">Signal</keyword>
<name>Q2NBT5_ERYLH</name>
<proteinExistence type="predicted"/>
<keyword evidence="4" id="KW-1185">Reference proteome</keyword>
<dbReference type="SMART" id="SM00935">
    <property type="entry name" value="OmpH"/>
    <property type="match status" value="1"/>
</dbReference>
<evidence type="ECO:0000313" key="4">
    <source>
        <dbReference type="Proteomes" id="UP000008808"/>
    </source>
</evidence>
<protein>
    <recommendedName>
        <fullName evidence="5">OmpH family outer membrane protein</fullName>
    </recommendedName>
</protein>
<gene>
    <name evidence="3" type="ordered locus">ELI_03820</name>
</gene>
<reference evidence="4" key="1">
    <citation type="journal article" date="2009" name="J. Bacteriol.">
        <title>Complete genome sequence of Erythrobacter litoralis HTCC2594.</title>
        <authorList>
            <person name="Oh H.M."/>
            <person name="Giovannoni S.J."/>
            <person name="Ferriera S."/>
            <person name="Johnson J."/>
            <person name="Cho J.C."/>
        </authorList>
    </citation>
    <scope>NUCLEOTIDE SEQUENCE [LARGE SCALE GENOMIC DNA]</scope>
    <source>
        <strain evidence="4">HTCC2594</strain>
    </source>
</reference>
<organism evidence="3 4">
    <name type="scientific">Erythrobacter litoralis (strain HTCC2594)</name>
    <dbReference type="NCBI Taxonomy" id="314225"/>
    <lineage>
        <taxon>Bacteria</taxon>
        <taxon>Pseudomonadati</taxon>
        <taxon>Pseudomonadota</taxon>
        <taxon>Alphaproteobacteria</taxon>
        <taxon>Sphingomonadales</taxon>
        <taxon>Erythrobacteraceae</taxon>
        <taxon>Erythrobacter/Porphyrobacter group</taxon>
        <taxon>Erythrobacter</taxon>
    </lineage>
</organism>
<feature type="region of interest" description="Disordered" evidence="1">
    <location>
        <begin position="212"/>
        <end position="231"/>
    </location>
</feature>
<dbReference type="STRING" id="314225.ELI_03820"/>
<dbReference type="Gene3D" id="3.30.910.20">
    <property type="entry name" value="Skp domain"/>
    <property type="match status" value="1"/>
</dbReference>
<dbReference type="OrthoDB" id="7427936at2"/>
<evidence type="ECO:0000256" key="2">
    <source>
        <dbReference type="SAM" id="SignalP"/>
    </source>
</evidence>
<evidence type="ECO:0000256" key="1">
    <source>
        <dbReference type="SAM" id="MobiDB-lite"/>
    </source>
</evidence>
<evidence type="ECO:0000313" key="3">
    <source>
        <dbReference type="EMBL" id="ABC62856.1"/>
    </source>
</evidence>
<dbReference type="Pfam" id="PF03938">
    <property type="entry name" value="OmpH"/>
    <property type="match status" value="1"/>
</dbReference>
<dbReference type="AlphaFoldDB" id="Q2NBT5"/>
<sequence length="231" mass="24781">MHTFIKTSLTAALAVAGTGMVAAPATAQVAGIATSSPEATILQSQARINAYQQISQTYATQIQQIGTARQELQTLQQGLDTNNDRNVTQAEIDAQPAVWQQVEAKQAQIDQLSQPIVMAQYYVIEQLLGRYGEAQQQVIQQKNIQIMLAPEAFQYAADGANVTPDILNALNTLVPSVNTTPPAGYQPRRETVALHQSVQQLIIAAATQQARAQAAQGGQQPAPAQQQPTGR</sequence>
<dbReference type="HOGENOM" id="CLU_104994_0_0_5"/>
<feature type="chain" id="PRO_5004213110" description="OmpH family outer membrane protein" evidence="2">
    <location>
        <begin position="28"/>
        <end position="231"/>
    </location>
</feature>
<dbReference type="SUPFAM" id="SSF111384">
    <property type="entry name" value="OmpH-like"/>
    <property type="match status" value="1"/>
</dbReference>
<dbReference type="GO" id="GO:0051082">
    <property type="term" value="F:unfolded protein binding"/>
    <property type="evidence" value="ECO:0007669"/>
    <property type="project" value="InterPro"/>
</dbReference>